<organism evidence="2 3">
    <name type="scientific">Colletotrichum shisoi</name>
    <dbReference type="NCBI Taxonomy" id="2078593"/>
    <lineage>
        <taxon>Eukaryota</taxon>
        <taxon>Fungi</taxon>
        <taxon>Dikarya</taxon>
        <taxon>Ascomycota</taxon>
        <taxon>Pezizomycotina</taxon>
        <taxon>Sordariomycetes</taxon>
        <taxon>Hypocreomycetidae</taxon>
        <taxon>Glomerellales</taxon>
        <taxon>Glomerellaceae</taxon>
        <taxon>Colletotrichum</taxon>
        <taxon>Colletotrichum destructivum species complex</taxon>
    </lineage>
</organism>
<keyword evidence="3" id="KW-1185">Reference proteome</keyword>
<accession>A0A5Q4BLI2</accession>
<gene>
    <name evidence="2" type="ORF">CSHISOI_08000</name>
</gene>
<evidence type="ECO:0000256" key="1">
    <source>
        <dbReference type="SAM" id="MobiDB-lite"/>
    </source>
</evidence>
<feature type="region of interest" description="Disordered" evidence="1">
    <location>
        <begin position="29"/>
        <end position="57"/>
    </location>
</feature>
<name>A0A5Q4BLI2_9PEZI</name>
<dbReference type="EMBL" id="PUHP01000918">
    <property type="protein sequence ID" value="TQN67439.1"/>
    <property type="molecule type" value="Genomic_DNA"/>
</dbReference>
<reference evidence="2 3" key="1">
    <citation type="journal article" date="2019" name="Sci. Rep.">
        <title>Colletotrichum shisoi sp. nov., an anthracnose pathogen of Perilla frutescens in Japan: molecular phylogenetic, morphological and genomic evidence.</title>
        <authorList>
            <person name="Gan P."/>
            <person name="Tsushima A."/>
            <person name="Hiroyama R."/>
            <person name="Narusaka M."/>
            <person name="Takano Y."/>
            <person name="Narusaka Y."/>
            <person name="Kawaradani M."/>
            <person name="Damm U."/>
            <person name="Shirasu K."/>
        </authorList>
    </citation>
    <scope>NUCLEOTIDE SEQUENCE [LARGE SCALE GENOMIC DNA]</scope>
    <source>
        <strain evidence="2 3">PG-2018a</strain>
    </source>
</reference>
<evidence type="ECO:0000313" key="3">
    <source>
        <dbReference type="Proteomes" id="UP000326340"/>
    </source>
</evidence>
<comment type="caution">
    <text evidence="2">The sequence shown here is derived from an EMBL/GenBank/DDBJ whole genome shotgun (WGS) entry which is preliminary data.</text>
</comment>
<evidence type="ECO:0000313" key="2">
    <source>
        <dbReference type="EMBL" id="TQN67439.1"/>
    </source>
</evidence>
<dbReference type="Proteomes" id="UP000326340">
    <property type="component" value="Unassembled WGS sequence"/>
</dbReference>
<sequence length="94" mass="10056">MGVWRSKTKHHLALGGELVIRDGRGVLGRKGDLLSGRGGPLRASSPSSGRSQTSPLTQNRPCAVVLYRCFYNLLYNGGPPSHPDGVVHLPISSH</sequence>
<feature type="compositionally biased region" description="Low complexity" evidence="1">
    <location>
        <begin position="40"/>
        <end position="56"/>
    </location>
</feature>
<dbReference type="AlphaFoldDB" id="A0A5Q4BLI2"/>
<protein>
    <submittedName>
        <fullName evidence="2">Uncharacterized protein</fullName>
    </submittedName>
</protein>
<proteinExistence type="predicted"/>